<feature type="signal peptide" evidence="1">
    <location>
        <begin position="1"/>
        <end position="27"/>
    </location>
</feature>
<dbReference type="EMBL" id="CP006850">
    <property type="protein sequence ID" value="AHH15022.1"/>
    <property type="molecule type" value="Genomic_DNA"/>
</dbReference>
<dbReference type="RefSeq" id="WP_025346562.1">
    <property type="nucleotide sequence ID" value="NZ_CP006850.1"/>
</dbReference>
<sequence>MRNRRLLPIALLGAALCAAACSSSGDAAGLHTDRDKPLTISLDDLAARTGGTAVGFGRPQHGRLERTENGSLRYVPDSGFQGSDTFTVTTSDAVQLYTTDIPELGRFGGTTVQGSGFGSAWTPVPGSPDEFYGLTDRGPNVDGPDKDEKLVPIPDFVPKIGKFRLTGTRAELESTIDLKNRAGVAFNGLVDSAASTGETIRDLDGHPLPPTDHGLDPEGLVALPDGTFWISDEYGPFLVHVDASGKEIERLAPGSGLPKELSLRTPNQGMEGLTVTPDGRTLVGIIQSALQTPGLGSAREVPMTRIVTVDLASRAVAEYVYPLEDPKSKLAVSDIAALDDHTFLVDERDGELAPKANKKLWTIDLAGATDIGPRARIPGTRYDPELGLLIGDQPLETHIGKVSTADAVTALRAAGITPVAKKSNLDLAGLLAELNPRGEFFGHDKIEGVATTDGGATLYLSDDSDFGLAGSTGKEPPFGLKAKTLPDGQQDTGEILRIDTRALPAKTKTETVTVQVG</sequence>
<feature type="domain" description="Phytase-like" evidence="2">
    <location>
        <begin position="168"/>
        <end position="466"/>
    </location>
</feature>
<dbReference type="Pfam" id="PF17963">
    <property type="entry name" value="Big_9"/>
    <property type="match status" value="1"/>
</dbReference>
<accession>W5T755</accession>
<dbReference type="InterPro" id="IPR027372">
    <property type="entry name" value="Phytase-like_dom"/>
</dbReference>
<organism evidence="3 4">
    <name type="scientific">Nocardia nova SH22a</name>
    <dbReference type="NCBI Taxonomy" id="1415166"/>
    <lineage>
        <taxon>Bacteria</taxon>
        <taxon>Bacillati</taxon>
        <taxon>Actinomycetota</taxon>
        <taxon>Actinomycetes</taxon>
        <taxon>Mycobacteriales</taxon>
        <taxon>Nocardiaceae</taxon>
        <taxon>Nocardia</taxon>
    </lineage>
</organism>
<evidence type="ECO:0000313" key="4">
    <source>
        <dbReference type="Proteomes" id="UP000019150"/>
    </source>
</evidence>
<dbReference type="eggNOG" id="COG4222">
    <property type="taxonomic scope" value="Bacteria"/>
</dbReference>
<dbReference type="OrthoDB" id="9758957at2"/>
<reference evidence="3 4" key="1">
    <citation type="journal article" date="2014" name="Appl. Environ. Microbiol.">
        <title>Insights into the Microbial Degradation of Rubber and Gutta-Percha by Analysis of the Complete Genome of Nocardia nova SH22a.</title>
        <authorList>
            <person name="Luo Q."/>
            <person name="Hiessl S."/>
            <person name="Poehlein A."/>
            <person name="Daniel R."/>
            <person name="Steinbuchel A."/>
        </authorList>
    </citation>
    <scope>NUCLEOTIDE SEQUENCE [LARGE SCALE GENOMIC DNA]</scope>
    <source>
        <strain evidence="3">SH22a</strain>
    </source>
</reference>
<dbReference type="PATRIC" id="fig|1415166.3.peg.197"/>
<gene>
    <name evidence="3" type="ORF">NONO_c02050</name>
</gene>
<dbReference type="SUPFAM" id="SSF63829">
    <property type="entry name" value="Calcium-dependent phosphotriesterase"/>
    <property type="match status" value="1"/>
</dbReference>
<dbReference type="PANTHER" id="PTHR37957:SF1">
    <property type="entry name" value="PHYTASE-LIKE DOMAIN-CONTAINING PROTEIN"/>
    <property type="match status" value="1"/>
</dbReference>
<dbReference type="AlphaFoldDB" id="W5T755"/>
<evidence type="ECO:0000259" key="2">
    <source>
        <dbReference type="Pfam" id="PF13449"/>
    </source>
</evidence>
<keyword evidence="4" id="KW-1185">Reference proteome</keyword>
<dbReference type="HOGENOM" id="CLU_038919_0_0_11"/>
<dbReference type="Pfam" id="PF13449">
    <property type="entry name" value="Phytase-like"/>
    <property type="match status" value="1"/>
</dbReference>
<dbReference type="PANTHER" id="PTHR37957">
    <property type="entry name" value="BLR7070 PROTEIN"/>
    <property type="match status" value="1"/>
</dbReference>
<keyword evidence="1" id="KW-0732">Signal</keyword>
<name>W5T755_9NOCA</name>
<evidence type="ECO:0000256" key="1">
    <source>
        <dbReference type="SAM" id="SignalP"/>
    </source>
</evidence>
<protein>
    <recommendedName>
        <fullName evidence="2">Phytase-like domain-containing protein</fullName>
    </recommendedName>
</protein>
<feature type="chain" id="PRO_5004871999" description="Phytase-like domain-containing protein" evidence="1">
    <location>
        <begin position="28"/>
        <end position="517"/>
    </location>
</feature>
<proteinExistence type="predicted"/>
<dbReference type="Gene3D" id="2.60.40.3440">
    <property type="match status" value="1"/>
</dbReference>
<evidence type="ECO:0000313" key="3">
    <source>
        <dbReference type="EMBL" id="AHH15022.1"/>
    </source>
</evidence>
<dbReference type="KEGG" id="nno:NONO_c02050"/>
<dbReference type="Proteomes" id="UP000019150">
    <property type="component" value="Chromosome"/>
</dbReference>
<dbReference type="STRING" id="1415166.NONO_c02050"/>